<comment type="caution">
    <text evidence="4">The sequence shown here is derived from an EMBL/GenBank/DDBJ whole genome shotgun (WGS) entry which is preliminary data.</text>
</comment>
<keyword evidence="5" id="KW-1185">Reference proteome</keyword>
<organism evidence="4 5">
    <name type="scientific">Prochlorothrix hollandica PCC 9006 = CALU 1027</name>
    <dbReference type="NCBI Taxonomy" id="317619"/>
    <lineage>
        <taxon>Bacteria</taxon>
        <taxon>Bacillati</taxon>
        <taxon>Cyanobacteriota</taxon>
        <taxon>Cyanophyceae</taxon>
        <taxon>Prochlorotrichales</taxon>
        <taxon>Prochlorotrichaceae</taxon>
        <taxon>Prochlorothrix</taxon>
    </lineage>
</organism>
<dbReference type="InterPro" id="IPR011621">
    <property type="entry name" value="Metal-dep_PHydrolase_7TM_intra"/>
</dbReference>
<keyword evidence="2" id="KW-0812">Transmembrane</keyword>
<feature type="transmembrane region" description="Helical" evidence="2">
    <location>
        <begin position="532"/>
        <end position="552"/>
    </location>
</feature>
<feature type="domain" description="HD/PDEase" evidence="3">
    <location>
        <begin position="619"/>
        <end position="781"/>
    </location>
</feature>
<dbReference type="InterPro" id="IPR052722">
    <property type="entry name" value="PgpH_phosphodiesterase"/>
</dbReference>
<dbReference type="Pfam" id="PF01966">
    <property type="entry name" value="HD"/>
    <property type="match status" value="1"/>
</dbReference>
<accession>A0A0M2Q0G0</accession>
<evidence type="ECO:0000313" key="5">
    <source>
        <dbReference type="Proteomes" id="UP000034681"/>
    </source>
</evidence>
<protein>
    <recommendedName>
        <fullName evidence="3">HD/PDEase domain-containing protein</fullName>
    </recommendedName>
</protein>
<feature type="transmembrane region" description="Helical" evidence="2">
    <location>
        <begin position="410"/>
        <end position="432"/>
    </location>
</feature>
<feature type="transmembrane region" description="Helical" evidence="2">
    <location>
        <begin position="444"/>
        <end position="461"/>
    </location>
</feature>
<feature type="compositionally biased region" description="Pro residues" evidence="1">
    <location>
        <begin position="37"/>
        <end position="46"/>
    </location>
</feature>
<dbReference type="NCBIfam" id="TIGR00277">
    <property type="entry name" value="HDIG"/>
    <property type="match status" value="1"/>
</dbReference>
<reference evidence="4" key="1">
    <citation type="submission" date="2012-04" db="EMBL/GenBank/DDBJ databases">
        <authorList>
            <person name="Borisov I.G."/>
            <person name="Ivanikova N.V."/>
            <person name="Pinevich A.V."/>
        </authorList>
    </citation>
    <scope>NUCLEOTIDE SEQUENCE</scope>
    <source>
        <strain evidence="4">CALU 1027</strain>
    </source>
</reference>
<evidence type="ECO:0000256" key="1">
    <source>
        <dbReference type="SAM" id="MobiDB-lite"/>
    </source>
</evidence>
<keyword evidence="2" id="KW-1133">Transmembrane helix</keyword>
<feature type="region of interest" description="Disordered" evidence="1">
    <location>
        <begin position="1"/>
        <end position="49"/>
    </location>
</feature>
<dbReference type="CDD" id="cd00077">
    <property type="entry name" value="HDc"/>
    <property type="match status" value="1"/>
</dbReference>
<dbReference type="PANTHER" id="PTHR36442">
    <property type="entry name" value="CYCLIC-DI-AMP PHOSPHODIESTERASE PGPH"/>
    <property type="match status" value="1"/>
</dbReference>
<feature type="transmembrane region" description="Helical" evidence="2">
    <location>
        <begin position="481"/>
        <end position="501"/>
    </location>
</feature>
<proteinExistence type="predicted"/>
<dbReference type="Proteomes" id="UP000034681">
    <property type="component" value="Unassembled WGS sequence"/>
</dbReference>
<dbReference type="Pfam" id="PF07697">
    <property type="entry name" value="7TMR-HDED"/>
    <property type="match status" value="1"/>
</dbReference>
<dbReference type="Pfam" id="PF07698">
    <property type="entry name" value="7TM-7TMR_HD"/>
    <property type="match status" value="1"/>
</dbReference>
<dbReference type="SUPFAM" id="SSF109604">
    <property type="entry name" value="HD-domain/PDEase-like"/>
    <property type="match status" value="1"/>
</dbReference>
<feature type="region of interest" description="Disordered" evidence="1">
    <location>
        <begin position="181"/>
        <end position="201"/>
    </location>
</feature>
<keyword evidence="2" id="KW-0472">Membrane</keyword>
<evidence type="ECO:0000256" key="2">
    <source>
        <dbReference type="SAM" id="Phobius"/>
    </source>
</evidence>
<dbReference type="PANTHER" id="PTHR36442:SF1">
    <property type="entry name" value="CYCLIC-DI-AMP PHOSPHODIESTERASE PGPH"/>
    <property type="match status" value="1"/>
</dbReference>
<evidence type="ECO:0000259" key="3">
    <source>
        <dbReference type="SMART" id="SM00471"/>
    </source>
</evidence>
<dbReference type="EMBL" id="AJTX02000004">
    <property type="protein sequence ID" value="KKJ00429.1"/>
    <property type="molecule type" value="Genomic_DNA"/>
</dbReference>
<dbReference type="AlphaFoldDB" id="A0A0M2Q0G0"/>
<dbReference type="SMART" id="SM00471">
    <property type="entry name" value="HDc"/>
    <property type="match status" value="1"/>
</dbReference>
<dbReference type="InterPro" id="IPR006675">
    <property type="entry name" value="HDIG_dom"/>
</dbReference>
<feature type="compositionally biased region" description="Pro residues" evidence="1">
    <location>
        <begin position="186"/>
        <end position="199"/>
    </location>
</feature>
<gene>
    <name evidence="4" type="ORF">PROH_12410</name>
</gene>
<dbReference type="InterPro" id="IPR006674">
    <property type="entry name" value="HD_domain"/>
</dbReference>
<dbReference type="InterPro" id="IPR003607">
    <property type="entry name" value="HD/PDEase_dom"/>
</dbReference>
<sequence>MTWVAPGGPAADVSLGDPSAPGDRPPTPRHPLDVPTIRPPLPPPSQRPRWSLRQPLALIFTVTTLTGLMGQRFYNQPGLDVGRRSPTTILASESATVEDVKSTEEKRKAARTGSIPVLKVDSSLNQQIYTDLQRWVDQGQAIRQALGPFPPIPFSQIPASVQLYLRDVEESIWLTIVETVNRSRPNPSPNPSVPVPRSTPDPANTAVLDEATRAATDQAIAALTRYRNSYPTEDYVALLRKLFQARENYQLALQLMETERQSLTPPLEDASSTVAIPLIYKSEFLQISDQVWQETQQGIYRALERILTQGIAPGVPSDILDRAVRVQVKLEVPAAGEPLAVDLLGRVLQPNLIQDADRTKLMAEQAADAVEPVYVTSRQGEPIVKMGDEITQAQFVLLDHFNKSERSANVWGLVSFGLVVTLGTGIFVLVSWRCHPKMRNRDRLLVMFFVLSTPLLALSTPNVTSLEISSLPAVGILMGSFYGSTLGSVTVGVLAVLLPLGLNMDPDIVVASAASGLVAAQIAGRLRSREELALLGAGVGLTQALVQLLLSVSLSAAAGPVWSLLLKVAAVQGLQGLAWCVVALGLSPYLEHLFDLVTPIRLAELSSPNRPLLQRLALEAPGTFQHTLFVATLAEAAARALRCNVELVRAGTLYHDIGKMHDPEGFIENQMGGANKHDQINDPWRSADIIKKHVSEGLVMAKRCRLPKAIKAFIPEHQGTMLIAYFHHQAQQLEREDPANYGVNELDFRYPGPIPQSRETGIVMLADSCEAALRSLKDATPEAALAMVRKIVRGRWQDQQLVESGLKREEMDKIAETFVQIWQQFHHKRISYPAAIGPALAPPVIPGPGASPSSAAVKS</sequence>
<dbReference type="Gene3D" id="1.10.3210.10">
    <property type="entry name" value="Hypothetical protein af1432"/>
    <property type="match status" value="1"/>
</dbReference>
<dbReference type="InterPro" id="IPR011624">
    <property type="entry name" value="Metal-dep_PHydrolase_7TM_extra"/>
</dbReference>
<dbReference type="eggNOG" id="COG1480">
    <property type="taxonomic scope" value="Bacteria"/>
</dbReference>
<evidence type="ECO:0000313" key="4">
    <source>
        <dbReference type="EMBL" id="KKJ00429.1"/>
    </source>
</evidence>
<name>A0A0M2Q0G0_PROHO</name>